<proteinExistence type="predicted"/>
<reference evidence="2 3" key="1">
    <citation type="submission" date="2022-11" db="EMBL/GenBank/DDBJ databases">
        <title>Minimal conservation of predation-associated metabolite biosynthetic gene clusters underscores biosynthetic potential of Myxococcota including descriptions for ten novel species: Archangium lansinium sp. nov., Myxococcus landrumus sp. nov., Nannocystis bai.</title>
        <authorList>
            <person name="Ahearne A."/>
            <person name="Stevens C."/>
            <person name="Dowd S."/>
        </authorList>
    </citation>
    <scope>NUCLEOTIDE SEQUENCE [LARGE SCALE GENOMIC DNA]</scope>
    <source>
        <strain evidence="2 3">BB15-2</strain>
    </source>
</reference>
<organism evidence="2 3">
    <name type="scientific">Nannocystis bainbridge</name>
    <dbReference type="NCBI Taxonomy" id="2995303"/>
    <lineage>
        <taxon>Bacteria</taxon>
        <taxon>Pseudomonadati</taxon>
        <taxon>Myxococcota</taxon>
        <taxon>Polyangia</taxon>
        <taxon>Nannocystales</taxon>
        <taxon>Nannocystaceae</taxon>
        <taxon>Nannocystis</taxon>
    </lineage>
</organism>
<evidence type="ECO:0000313" key="2">
    <source>
        <dbReference type="EMBL" id="MDC0720729.1"/>
    </source>
</evidence>
<name>A0ABT5E5V9_9BACT</name>
<feature type="region of interest" description="Disordered" evidence="1">
    <location>
        <begin position="24"/>
        <end position="43"/>
    </location>
</feature>
<dbReference type="RefSeq" id="WP_272089238.1">
    <property type="nucleotide sequence ID" value="NZ_JAQNDL010000003.1"/>
</dbReference>
<evidence type="ECO:0000256" key="1">
    <source>
        <dbReference type="SAM" id="MobiDB-lite"/>
    </source>
</evidence>
<comment type="caution">
    <text evidence="2">The sequence shown here is derived from an EMBL/GenBank/DDBJ whole genome shotgun (WGS) entry which is preliminary data.</text>
</comment>
<protein>
    <submittedName>
        <fullName evidence="2">Uncharacterized protein</fullName>
    </submittedName>
</protein>
<dbReference type="Proteomes" id="UP001221686">
    <property type="component" value="Unassembled WGS sequence"/>
</dbReference>
<dbReference type="EMBL" id="JAQNDL010000003">
    <property type="protein sequence ID" value="MDC0720729.1"/>
    <property type="molecule type" value="Genomic_DNA"/>
</dbReference>
<dbReference type="PROSITE" id="PS51257">
    <property type="entry name" value="PROKAR_LIPOPROTEIN"/>
    <property type="match status" value="1"/>
</dbReference>
<sequence length="169" mass="17152">MRLWSRFLGTGSLALVMACGDDGGASTESGSSGSTTTPPGATPGEVEIVAQVDVIDLCGTNGATTVSLRATKVGCEQAPPAPCTIKVDPYEEVVGDAATCPASQNSAEMRVVVGSAGRWHIEARALTDTGYVGRCFGPGKEEVTLVTKVQVEAGATIAVTPRSGPCPEP</sequence>
<evidence type="ECO:0000313" key="3">
    <source>
        <dbReference type="Proteomes" id="UP001221686"/>
    </source>
</evidence>
<accession>A0ABT5E5V9</accession>
<keyword evidence="3" id="KW-1185">Reference proteome</keyword>
<gene>
    <name evidence="2" type="ORF">POL25_27740</name>
</gene>